<evidence type="ECO:0000313" key="5">
    <source>
        <dbReference type="EMBL" id="CPR19423.1"/>
    </source>
</evidence>
<gene>
    <name evidence="5" type="ORF">BN1221_03751</name>
</gene>
<evidence type="ECO:0000256" key="3">
    <source>
        <dbReference type="ARBA" id="ARBA00023163"/>
    </source>
</evidence>
<dbReference type="STRING" id="1109412.BN1221_03751"/>
<keyword evidence="6" id="KW-1185">Reference proteome</keyword>
<dbReference type="RefSeq" id="WP_183092113.1">
    <property type="nucleotide sequence ID" value="NZ_CGIG01000001.1"/>
</dbReference>
<keyword evidence="2" id="KW-0238">DNA-binding</keyword>
<dbReference type="Proteomes" id="UP000044377">
    <property type="component" value="Unassembled WGS sequence"/>
</dbReference>
<accession>A0A0G4JZE6</accession>
<dbReference type="PRINTS" id="PR00032">
    <property type="entry name" value="HTHARAC"/>
</dbReference>
<dbReference type="EMBL" id="CGIG01000001">
    <property type="protein sequence ID" value="CPR19423.1"/>
    <property type="molecule type" value="Genomic_DNA"/>
</dbReference>
<dbReference type="InterPro" id="IPR018060">
    <property type="entry name" value="HTH_AraC"/>
</dbReference>
<evidence type="ECO:0000259" key="4">
    <source>
        <dbReference type="PROSITE" id="PS01124"/>
    </source>
</evidence>
<dbReference type="GO" id="GO:0003700">
    <property type="term" value="F:DNA-binding transcription factor activity"/>
    <property type="evidence" value="ECO:0007669"/>
    <property type="project" value="InterPro"/>
</dbReference>
<keyword evidence="3" id="KW-0804">Transcription</keyword>
<dbReference type="Pfam" id="PF00165">
    <property type="entry name" value="HTH_AraC"/>
    <property type="match status" value="1"/>
</dbReference>
<feature type="domain" description="HTH araC/xylS-type" evidence="4">
    <location>
        <begin position="1"/>
        <end position="34"/>
    </location>
</feature>
<dbReference type="AlphaFoldDB" id="A0A0G4JZE6"/>
<keyword evidence="1" id="KW-0805">Transcription regulation</keyword>
<dbReference type="InterPro" id="IPR009057">
    <property type="entry name" value="Homeodomain-like_sf"/>
</dbReference>
<evidence type="ECO:0000256" key="2">
    <source>
        <dbReference type="ARBA" id="ARBA00023125"/>
    </source>
</evidence>
<name>A0A0G4JZE6_9GAMM</name>
<dbReference type="InterPro" id="IPR020449">
    <property type="entry name" value="Tscrpt_reg_AraC-type_HTH"/>
</dbReference>
<dbReference type="PROSITE" id="PS01124">
    <property type="entry name" value="HTH_ARAC_FAMILY_2"/>
    <property type="match status" value="1"/>
</dbReference>
<evidence type="ECO:0000313" key="6">
    <source>
        <dbReference type="Proteomes" id="UP000044377"/>
    </source>
</evidence>
<dbReference type="Gene3D" id="1.10.10.60">
    <property type="entry name" value="Homeodomain-like"/>
    <property type="match status" value="1"/>
</dbReference>
<protein>
    <recommendedName>
        <fullName evidence="4">HTH araC/xylS-type domain-containing protein</fullName>
    </recommendedName>
</protein>
<organism evidence="5 6">
    <name type="scientific">Brenneria goodwinii</name>
    <dbReference type="NCBI Taxonomy" id="1109412"/>
    <lineage>
        <taxon>Bacteria</taxon>
        <taxon>Pseudomonadati</taxon>
        <taxon>Pseudomonadota</taxon>
        <taxon>Gammaproteobacteria</taxon>
        <taxon>Enterobacterales</taxon>
        <taxon>Pectobacteriaceae</taxon>
        <taxon>Brenneria</taxon>
    </lineage>
</organism>
<evidence type="ECO:0000256" key="1">
    <source>
        <dbReference type="ARBA" id="ARBA00023015"/>
    </source>
</evidence>
<dbReference type="SUPFAM" id="SSF46689">
    <property type="entry name" value="Homeodomain-like"/>
    <property type="match status" value="1"/>
</dbReference>
<proteinExistence type="predicted"/>
<sequence>MPQIAPAVGYPDARYFSRLFRHHYGISPSEYRKCYERKNTI</sequence>
<dbReference type="PANTHER" id="PTHR43280">
    <property type="entry name" value="ARAC-FAMILY TRANSCRIPTIONAL REGULATOR"/>
    <property type="match status" value="1"/>
</dbReference>
<dbReference type="GO" id="GO:0043565">
    <property type="term" value="F:sequence-specific DNA binding"/>
    <property type="evidence" value="ECO:0007669"/>
    <property type="project" value="InterPro"/>
</dbReference>
<dbReference type="PANTHER" id="PTHR43280:SF2">
    <property type="entry name" value="HTH-TYPE TRANSCRIPTIONAL REGULATOR EXSA"/>
    <property type="match status" value="1"/>
</dbReference>
<reference evidence="6" key="1">
    <citation type="submission" date="2015-01" db="EMBL/GenBank/DDBJ databases">
        <authorList>
            <person name="Paterson Steve"/>
        </authorList>
    </citation>
    <scope>NUCLEOTIDE SEQUENCE [LARGE SCALE GENOMIC DNA]</scope>
    <source>
        <strain evidence="6">OBR1</strain>
    </source>
</reference>